<dbReference type="AlphaFoldDB" id="A0AAP0F1M9"/>
<accession>A0AAP0F1M9</accession>
<proteinExistence type="predicted"/>
<sequence length="301" mass="32960">MLFKGSDGQFSLGICYSLRDLVLEPLLRLQSSMENNSYSFIPAVTNSFDYSKMGGHHIDLLLCLGLNRPDLGAILSSSPCLIPQNGQMALVKTYGANHGVTRDVKSKRKNSGTSSFHVGKENRKTLSKIISRRINGSHNKPSPSIGLLSKGGSLQCPQSKSPSVGALPLLNCGTETLFRDARKKKNWGFDPQNGRVQLSQTAIESLLKCSSHMPVLHSRYSALMLYVPDSVMGVNTGTVQARCGYASEEDKLVSEFGLLEIRFQSYLKFLLSLRLNNNGKVNLSKSELYARGWLLAGISSL</sequence>
<evidence type="ECO:0000313" key="2">
    <source>
        <dbReference type="EMBL" id="KAK9100817.1"/>
    </source>
</evidence>
<name>A0AAP0F1M9_9MAGN</name>
<dbReference type="EMBL" id="JBBNAG010000010">
    <property type="protein sequence ID" value="KAK9100817.1"/>
    <property type="molecule type" value="Genomic_DNA"/>
</dbReference>
<keyword evidence="3" id="KW-1185">Reference proteome</keyword>
<organism evidence="2 3">
    <name type="scientific">Stephania cephalantha</name>
    <dbReference type="NCBI Taxonomy" id="152367"/>
    <lineage>
        <taxon>Eukaryota</taxon>
        <taxon>Viridiplantae</taxon>
        <taxon>Streptophyta</taxon>
        <taxon>Embryophyta</taxon>
        <taxon>Tracheophyta</taxon>
        <taxon>Spermatophyta</taxon>
        <taxon>Magnoliopsida</taxon>
        <taxon>Ranunculales</taxon>
        <taxon>Menispermaceae</taxon>
        <taxon>Menispermoideae</taxon>
        <taxon>Cissampelideae</taxon>
        <taxon>Stephania</taxon>
    </lineage>
</organism>
<dbReference type="Proteomes" id="UP001419268">
    <property type="component" value="Unassembled WGS sequence"/>
</dbReference>
<feature type="region of interest" description="Disordered" evidence="1">
    <location>
        <begin position="134"/>
        <end position="153"/>
    </location>
</feature>
<gene>
    <name evidence="2" type="ORF">Scep_024247</name>
</gene>
<protein>
    <submittedName>
        <fullName evidence="2">Uncharacterized protein</fullName>
    </submittedName>
</protein>
<reference evidence="2 3" key="1">
    <citation type="submission" date="2024-01" db="EMBL/GenBank/DDBJ databases">
        <title>Genome assemblies of Stephania.</title>
        <authorList>
            <person name="Yang L."/>
        </authorList>
    </citation>
    <scope>NUCLEOTIDE SEQUENCE [LARGE SCALE GENOMIC DNA]</scope>
    <source>
        <strain evidence="2">JXDWG</strain>
        <tissue evidence="2">Leaf</tissue>
    </source>
</reference>
<evidence type="ECO:0000256" key="1">
    <source>
        <dbReference type="SAM" id="MobiDB-lite"/>
    </source>
</evidence>
<evidence type="ECO:0000313" key="3">
    <source>
        <dbReference type="Proteomes" id="UP001419268"/>
    </source>
</evidence>
<comment type="caution">
    <text evidence="2">The sequence shown here is derived from an EMBL/GenBank/DDBJ whole genome shotgun (WGS) entry which is preliminary data.</text>
</comment>